<feature type="domain" description="SAWADEE" evidence="1">
    <location>
        <begin position="107"/>
        <end position="233"/>
    </location>
</feature>
<name>D5ABF6_PICSI</name>
<dbReference type="Gene3D" id="2.30.30.140">
    <property type="match status" value="1"/>
</dbReference>
<evidence type="ECO:0000259" key="1">
    <source>
        <dbReference type="Pfam" id="PF16719"/>
    </source>
</evidence>
<sequence length="250" mass="28976">MDKALEDRKGAYPTRDVIQYLVEKFNAARGQAGKVHVRAKQVSGWLKDRLRKGKNILVPEKSNCTALIVNDDPSKIATINSDEVPSKIAPVNSDEVPSGWDPIDDSEVEYEARSSKDGAWYDVHSFRKHRILKSDKKEVRVRFVGFRAEDDEWVDVKNAVRLRSLPCEAFDCAHIMPGEHICCFKEGIEEAKYFDAHVLKIERKRHDVRGCRCKFLICYDHDQTEERVPLKRVYRRPEEDFIYVIIKNVN</sequence>
<dbReference type="InterPro" id="IPR039276">
    <property type="entry name" value="SHH1/2"/>
</dbReference>
<evidence type="ECO:0000313" key="2">
    <source>
        <dbReference type="EMBL" id="ADE76875.1"/>
    </source>
</evidence>
<dbReference type="EMBL" id="BT123561">
    <property type="protein sequence ID" value="ADE76875.1"/>
    <property type="molecule type" value="mRNA"/>
</dbReference>
<dbReference type="Pfam" id="PF16719">
    <property type="entry name" value="SAWADEE"/>
    <property type="match status" value="1"/>
</dbReference>
<protein>
    <recommendedName>
        <fullName evidence="1">SAWADEE domain-containing protein</fullName>
    </recommendedName>
</protein>
<dbReference type="PANTHER" id="PTHR33827">
    <property type="entry name" value="PROTEIN SAWADEE HOMEODOMAIN HOMOLOG 2"/>
    <property type="match status" value="1"/>
</dbReference>
<reference evidence="2" key="1">
    <citation type="submission" date="2010-04" db="EMBL/GenBank/DDBJ databases">
        <authorList>
            <person name="Reid K.E."/>
            <person name="Liao N."/>
            <person name="Chan S."/>
            <person name="Docking R."/>
            <person name="Taylor G."/>
            <person name="Moore R."/>
            <person name="Mayo M."/>
            <person name="Munro S."/>
            <person name="King J."/>
            <person name="Yanchuk A."/>
            <person name="Holt R."/>
            <person name="Jones S."/>
            <person name="Marra M."/>
            <person name="Ritland C.E."/>
            <person name="Ritland K."/>
            <person name="Bohlmann J."/>
        </authorList>
    </citation>
    <scope>NUCLEOTIDE SEQUENCE</scope>
    <source>
        <tissue evidence="2">Bud</tissue>
    </source>
</reference>
<dbReference type="AlphaFoldDB" id="D5ABF6"/>
<organism evidence="2">
    <name type="scientific">Picea sitchensis</name>
    <name type="common">Sitka spruce</name>
    <name type="synonym">Pinus sitchensis</name>
    <dbReference type="NCBI Taxonomy" id="3332"/>
    <lineage>
        <taxon>Eukaryota</taxon>
        <taxon>Viridiplantae</taxon>
        <taxon>Streptophyta</taxon>
        <taxon>Embryophyta</taxon>
        <taxon>Tracheophyta</taxon>
        <taxon>Spermatophyta</taxon>
        <taxon>Pinopsida</taxon>
        <taxon>Pinidae</taxon>
        <taxon>Conifers I</taxon>
        <taxon>Pinales</taxon>
        <taxon>Pinaceae</taxon>
        <taxon>Picea</taxon>
    </lineage>
</organism>
<accession>D5ABF6</accession>
<dbReference type="GO" id="GO:0003682">
    <property type="term" value="F:chromatin binding"/>
    <property type="evidence" value="ECO:0007669"/>
    <property type="project" value="InterPro"/>
</dbReference>
<dbReference type="PANTHER" id="PTHR33827:SF3">
    <property type="entry name" value="OS09G0346900 PROTEIN"/>
    <property type="match status" value="1"/>
</dbReference>
<proteinExistence type="evidence at transcript level"/>
<dbReference type="Gene3D" id="2.40.50.40">
    <property type="match status" value="1"/>
</dbReference>
<dbReference type="InterPro" id="IPR032001">
    <property type="entry name" value="SAWADEE_dom"/>
</dbReference>